<protein>
    <submittedName>
        <fullName evidence="1">Uncharacterized protein</fullName>
    </submittedName>
</protein>
<proteinExistence type="predicted"/>
<reference evidence="1" key="1">
    <citation type="journal article" date="2014" name="Microbiology">
        <title>A 2,4-dichlorophenoxyacetic acid degradation plasmid pM7012 discloses distribution of an unclassified megaplasmid group across bacterial species.</title>
        <authorList>
            <person name="Sakai Y."/>
            <person name="Ogawa N."/>
            <person name="Shimomura Y."/>
            <person name="Fujii T."/>
        </authorList>
    </citation>
    <scope>NUCLEOTIDE SEQUENCE</scope>
    <source>
        <strain evidence="1">M701</strain>
    </source>
</reference>
<organism evidence="1">
    <name type="scientific">Burkholderia sp. M701</name>
    <dbReference type="NCBI Taxonomy" id="326454"/>
    <lineage>
        <taxon>Bacteria</taxon>
        <taxon>Pseudomonadati</taxon>
        <taxon>Pseudomonadota</taxon>
        <taxon>Betaproteobacteria</taxon>
        <taxon>Burkholderiales</taxon>
        <taxon>Burkholderiaceae</taxon>
        <taxon>Burkholderia</taxon>
    </lineage>
</organism>
<dbReference type="RefSeq" id="WP_023842406.1">
    <property type="nucleotide sequence ID" value="NC_022995.1"/>
</dbReference>
<evidence type="ECO:0000313" key="1">
    <source>
        <dbReference type="EMBL" id="BAO18863.1"/>
    </source>
</evidence>
<reference evidence="1" key="2">
    <citation type="submission" date="2024-06" db="EMBL/GenBank/DDBJ databases">
        <authorList>
            <person name="Sakai Y."/>
            <person name="Fujii T."/>
        </authorList>
    </citation>
    <scope>NUCLEOTIDE SEQUENCE</scope>
    <source>
        <strain evidence="1">M701</strain>
        <plasmid evidence="1">pM7012</plasmid>
    </source>
</reference>
<dbReference type="AlphaFoldDB" id="V5YNG5"/>
<accession>V5YNG5</accession>
<keyword evidence="1" id="KW-0614">Plasmid</keyword>
<name>V5YNG5_9BURK</name>
<geneLocation type="plasmid" evidence="1">
    <name>pM7012</name>
</geneLocation>
<sequence>MSAIPLGRVDATIADVLTFLQSDLESLAGVEEPRLVFEVTLTLLTEKGDAYPLGIKVERSDVAEGGAYSFRTSHYAHTPEQISAYRTSLPYETSVQYAIHSAINTVKSYVDQAIQKGHRFDAKWLVANPRY</sequence>
<dbReference type="EMBL" id="AB853026">
    <property type="protein sequence ID" value="BAO18863.1"/>
    <property type="molecule type" value="Genomic_DNA"/>
</dbReference>